<comment type="catalytic activity">
    <reaction evidence="2">
        <text>oxidized coenzyme F420-(gamma-L-Glu)(n) + a quinol + H(+) = reduced coenzyme F420-(gamma-L-Glu)(n) + a quinone</text>
        <dbReference type="Rhea" id="RHEA:39663"/>
        <dbReference type="Rhea" id="RHEA-COMP:12939"/>
        <dbReference type="Rhea" id="RHEA-COMP:14378"/>
        <dbReference type="ChEBI" id="CHEBI:15378"/>
        <dbReference type="ChEBI" id="CHEBI:24646"/>
        <dbReference type="ChEBI" id="CHEBI:132124"/>
        <dbReference type="ChEBI" id="CHEBI:133980"/>
        <dbReference type="ChEBI" id="CHEBI:139511"/>
    </reaction>
</comment>
<evidence type="ECO:0000313" key="4">
    <source>
        <dbReference type="EMBL" id="GGN61538.1"/>
    </source>
</evidence>
<name>A0A917Y1X4_9ACTN</name>
<dbReference type="GO" id="GO:0070967">
    <property type="term" value="F:coenzyme F420 binding"/>
    <property type="evidence" value="ECO:0007669"/>
    <property type="project" value="TreeGrafter"/>
</dbReference>
<proteinExistence type="inferred from homology"/>
<feature type="region of interest" description="Disordered" evidence="3">
    <location>
        <begin position="1"/>
        <end position="59"/>
    </location>
</feature>
<dbReference type="EMBL" id="BMMM01000004">
    <property type="protein sequence ID" value="GGN61538.1"/>
    <property type="molecule type" value="Genomic_DNA"/>
</dbReference>
<dbReference type="NCBIfam" id="TIGR00026">
    <property type="entry name" value="hi_GC_TIGR00026"/>
    <property type="match status" value="1"/>
</dbReference>
<comment type="caution">
    <text evidence="4">The sequence shown here is derived from an EMBL/GenBank/DDBJ whole genome shotgun (WGS) entry which is preliminary data.</text>
</comment>
<dbReference type="InterPro" id="IPR012349">
    <property type="entry name" value="Split_barrel_FMN-bd"/>
</dbReference>
<accession>A0A917Y1X4</accession>
<feature type="compositionally biased region" description="Gly residues" evidence="3">
    <location>
        <begin position="21"/>
        <end position="32"/>
    </location>
</feature>
<comment type="similarity">
    <text evidence="1">Belongs to the F420H(2)-dependent quinone reductase family.</text>
</comment>
<dbReference type="AlphaFoldDB" id="A0A917Y1X4"/>
<reference evidence="4 5" key="1">
    <citation type="journal article" date="2014" name="Int. J. Syst. Evol. Microbiol.">
        <title>Complete genome sequence of Corynebacterium casei LMG S-19264T (=DSM 44701T), isolated from a smear-ripened cheese.</title>
        <authorList>
            <consortium name="US DOE Joint Genome Institute (JGI-PGF)"/>
            <person name="Walter F."/>
            <person name="Albersmeier A."/>
            <person name="Kalinowski J."/>
            <person name="Ruckert C."/>
        </authorList>
    </citation>
    <scope>NUCLEOTIDE SEQUENCE [LARGE SCALE GENOMIC DNA]</scope>
    <source>
        <strain evidence="4 5">CGMCC 4.7111</strain>
    </source>
</reference>
<dbReference type="Proteomes" id="UP000600365">
    <property type="component" value="Unassembled WGS sequence"/>
</dbReference>
<dbReference type="Pfam" id="PF04075">
    <property type="entry name" value="F420H2_quin_red"/>
    <property type="match status" value="1"/>
</dbReference>
<dbReference type="Gene3D" id="2.30.110.10">
    <property type="entry name" value="Electron Transport, Fmn-binding Protein, Chain A"/>
    <property type="match status" value="1"/>
</dbReference>
<feature type="compositionally biased region" description="Gly residues" evidence="3">
    <location>
        <begin position="38"/>
        <end position="53"/>
    </location>
</feature>
<evidence type="ECO:0008006" key="6">
    <source>
        <dbReference type="Google" id="ProtNLM"/>
    </source>
</evidence>
<evidence type="ECO:0000313" key="5">
    <source>
        <dbReference type="Proteomes" id="UP000600365"/>
    </source>
</evidence>
<dbReference type="PANTHER" id="PTHR39428">
    <property type="entry name" value="F420H(2)-DEPENDENT QUINONE REDUCTASE RV1261C"/>
    <property type="match status" value="1"/>
</dbReference>
<evidence type="ECO:0000256" key="2">
    <source>
        <dbReference type="ARBA" id="ARBA00049106"/>
    </source>
</evidence>
<dbReference type="GO" id="GO:0016491">
    <property type="term" value="F:oxidoreductase activity"/>
    <property type="evidence" value="ECO:0007669"/>
    <property type="project" value="InterPro"/>
</dbReference>
<dbReference type="GO" id="GO:0005886">
    <property type="term" value="C:plasma membrane"/>
    <property type="evidence" value="ECO:0007669"/>
    <property type="project" value="TreeGrafter"/>
</dbReference>
<dbReference type="PANTHER" id="PTHR39428:SF1">
    <property type="entry name" value="F420H(2)-DEPENDENT QUINONE REDUCTASE RV1261C"/>
    <property type="match status" value="1"/>
</dbReference>
<sequence>MAGGEGPGGESGGESAVGSSEGPGMGSGGESGGESVVGSGGGPAVGSGKGSGAGPRRIPGVRLVQKVSSTRAFARVAPHLVPALDRAVHRLTRGKVLLSAQMLPGVILTARGAKSGLERRTPLACMPEGASRDGGPGSWILIGSNFGRTDHPAWTGNLLAHPDAEISWKGEDIAVTAHLLEGEERDAAWKAVLAFWPPYATYQARVDREIRLFRIVRR</sequence>
<evidence type="ECO:0000256" key="1">
    <source>
        <dbReference type="ARBA" id="ARBA00008710"/>
    </source>
</evidence>
<keyword evidence="5" id="KW-1185">Reference proteome</keyword>
<organism evidence="4 5">
    <name type="scientific">Streptomyces albiflavescens</name>
    <dbReference type="NCBI Taxonomy" id="1623582"/>
    <lineage>
        <taxon>Bacteria</taxon>
        <taxon>Bacillati</taxon>
        <taxon>Actinomycetota</taxon>
        <taxon>Actinomycetes</taxon>
        <taxon>Kitasatosporales</taxon>
        <taxon>Streptomycetaceae</taxon>
        <taxon>Streptomyces</taxon>
    </lineage>
</organism>
<evidence type="ECO:0000256" key="3">
    <source>
        <dbReference type="SAM" id="MobiDB-lite"/>
    </source>
</evidence>
<protein>
    <recommendedName>
        <fullName evidence="6">Deazaflavin-dependent nitroreductase</fullName>
    </recommendedName>
</protein>
<gene>
    <name evidence="4" type="ORF">GCM10011579_027950</name>
</gene>
<feature type="compositionally biased region" description="Gly residues" evidence="3">
    <location>
        <begin position="1"/>
        <end position="12"/>
    </location>
</feature>
<dbReference type="InterPro" id="IPR004378">
    <property type="entry name" value="F420H2_quin_Rdtase"/>
</dbReference>